<comment type="caution">
    <text evidence="1">The sequence shown here is derived from an EMBL/GenBank/DDBJ whole genome shotgun (WGS) entry which is preliminary data.</text>
</comment>
<gene>
    <name evidence="1" type="ORF">PIK62_15580</name>
</gene>
<dbReference type="RefSeq" id="WP_142983064.1">
    <property type="nucleotide sequence ID" value="NZ_CABGGY010000001.1"/>
</dbReference>
<organism evidence="1 2">
    <name type="scientific">Klebsiella pasteurii</name>
    <dbReference type="NCBI Taxonomy" id="2587529"/>
    <lineage>
        <taxon>Bacteria</taxon>
        <taxon>Pseudomonadati</taxon>
        <taxon>Pseudomonadota</taxon>
        <taxon>Gammaproteobacteria</taxon>
        <taxon>Enterobacterales</taxon>
        <taxon>Enterobacteriaceae</taxon>
        <taxon>Klebsiella/Raoultella group</taxon>
        <taxon>Klebsiella</taxon>
    </lineage>
</organism>
<reference evidence="1 2" key="1">
    <citation type="submission" date="2023-01" db="EMBL/GenBank/DDBJ databases">
        <authorList>
            <person name="Dale J."/>
        </authorList>
    </citation>
    <scope>NUCLEOTIDE SEQUENCE [LARGE SCALE GENOMIC DNA]</scope>
    <source>
        <strain evidence="1 2">2022EL-01098</strain>
    </source>
</reference>
<sequence length="154" mass="17146">MLCFSSAIAGERGYYLFVSGNKDGKELYQSYRGENKTYEENQSCWQKRSGSEISISYVKTVPAGITPQLIDSAMNGKSSSLNILRYKLSSFHDDQIAHGFDAMINIEKHNDNAILTLVPLEGKIVTEKVISSDFQSLDLGLCKVLFAVDNYFAP</sequence>
<dbReference type="EMBL" id="JAQNDI010000008">
    <property type="protein sequence ID" value="MDC0694029.1"/>
    <property type="molecule type" value="Genomic_DNA"/>
</dbReference>
<proteinExistence type="predicted"/>
<protein>
    <submittedName>
        <fullName evidence="1">Uncharacterized protein</fullName>
    </submittedName>
</protein>
<dbReference type="Proteomes" id="UP001221816">
    <property type="component" value="Unassembled WGS sequence"/>
</dbReference>
<keyword evidence="2" id="KW-1185">Reference proteome</keyword>
<evidence type="ECO:0000313" key="1">
    <source>
        <dbReference type="EMBL" id="MDC0694029.1"/>
    </source>
</evidence>
<name>A0ABT5CR44_9ENTR</name>
<evidence type="ECO:0000313" key="2">
    <source>
        <dbReference type="Proteomes" id="UP001221816"/>
    </source>
</evidence>
<accession>A0ABT5CR44</accession>